<dbReference type="CDD" id="cd01992">
    <property type="entry name" value="TilS_N"/>
    <property type="match status" value="1"/>
</dbReference>
<comment type="domain">
    <text evidence="6">The N-terminal region contains the highly conserved SGGXDS motif, predicted to be a P-loop motif involved in ATP binding.</text>
</comment>
<dbReference type="HAMAP" id="MF_01161">
    <property type="entry name" value="tRNA_Ile_lys_synt"/>
    <property type="match status" value="1"/>
</dbReference>
<dbReference type="InterPro" id="IPR011063">
    <property type="entry name" value="TilS/TtcA_N"/>
</dbReference>
<dbReference type="EC" id="6.3.4.19" evidence="6"/>
<keyword evidence="3 6" id="KW-0547">Nucleotide-binding</keyword>
<evidence type="ECO:0000256" key="2">
    <source>
        <dbReference type="ARBA" id="ARBA00022694"/>
    </source>
</evidence>
<keyword evidence="9" id="KW-1185">Reference proteome</keyword>
<dbReference type="Proteomes" id="UP000718793">
    <property type="component" value="Unassembled WGS sequence"/>
</dbReference>
<feature type="domain" description="tRNA(Ile)-lysidine/2-thiocytidine synthase N-terminal" evidence="7">
    <location>
        <begin position="5"/>
        <end position="178"/>
    </location>
</feature>
<keyword evidence="4 6" id="KW-0067">ATP-binding</keyword>
<dbReference type="NCBIfam" id="TIGR02432">
    <property type="entry name" value="lysidine_TilS_N"/>
    <property type="match status" value="1"/>
</dbReference>
<comment type="catalytic activity">
    <reaction evidence="5 6">
        <text>cytidine(34) in tRNA(Ile2) + L-lysine + ATP = lysidine(34) in tRNA(Ile2) + AMP + diphosphate + H(+)</text>
        <dbReference type="Rhea" id="RHEA:43744"/>
        <dbReference type="Rhea" id="RHEA-COMP:10625"/>
        <dbReference type="Rhea" id="RHEA-COMP:10670"/>
        <dbReference type="ChEBI" id="CHEBI:15378"/>
        <dbReference type="ChEBI" id="CHEBI:30616"/>
        <dbReference type="ChEBI" id="CHEBI:32551"/>
        <dbReference type="ChEBI" id="CHEBI:33019"/>
        <dbReference type="ChEBI" id="CHEBI:82748"/>
        <dbReference type="ChEBI" id="CHEBI:83665"/>
        <dbReference type="ChEBI" id="CHEBI:456215"/>
        <dbReference type="EC" id="6.3.4.19"/>
    </reaction>
</comment>
<evidence type="ECO:0000256" key="6">
    <source>
        <dbReference type="HAMAP-Rule" id="MF_01161"/>
    </source>
</evidence>
<comment type="similarity">
    <text evidence="6">Belongs to the tRNA(Ile)-lysidine synthase family.</text>
</comment>
<keyword evidence="2 6" id="KW-0819">tRNA processing</keyword>
<evidence type="ECO:0000259" key="7">
    <source>
        <dbReference type="Pfam" id="PF01171"/>
    </source>
</evidence>
<comment type="subcellular location">
    <subcellularLocation>
        <location evidence="6">Cytoplasm</location>
    </subcellularLocation>
</comment>
<proteinExistence type="inferred from homology"/>
<reference evidence="8" key="1">
    <citation type="submission" date="2021-06" db="EMBL/GenBank/DDBJ databases">
        <title>Novel Mycoplasma species detected in California sea lions (Zalophus californianus) from the USA.</title>
        <authorList>
            <person name="Volokhov D.V."/>
            <person name="Furtak V.A."/>
            <person name="Zagorodnyaya T.A."/>
        </authorList>
    </citation>
    <scope>NUCLEOTIDE SEQUENCE [LARGE SCALE GENOMIC DNA]</scope>
    <source>
        <strain evidence="8">CSL 5346</strain>
    </source>
</reference>
<dbReference type="PANTHER" id="PTHR43033">
    <property type="entry name" value="TRNA(ILE)-LYSIDINE SYNTHASE-RELATED"/>
    <property type="match status" value="1"/>
</dbReference>
<dbReference type="EMBL" id="JAHMHH010000001">
    <property type="protein sequence ID" value="MBU4692133.1"/>
    <property type="molecule type" value="Genomic_DNA"/>
</dbReference>
<keyword evidence="6" id="KW-0963">Cytoplasm</keyword>
<organism evidence="8 9">
    <name type="scientific">Mycoplasma zalophi</name>
    <dbReference type="NCBI Taxonomy" id="191287"/>
    <lineage>
        <taxon>Bacteria</taxon>
        <taxon>Bacillati</taxon>
        <taxon>Mycoplasmatota</taxon>
        <taxon>Mollicutes</taxon>
        <taxon>Mycoplasmataceae</taxon>
        <taxon>Mycoplasma</taxon>
    </lineage>
</organism>
<dbReference type="RefSeq" id="WP_216488448.1">
    <property type="nucleotide sequence ID" value="NZ_JAHMHH010000001.1"/>
</dbReference>
<evidence type="ECO:0000256" key="1">
    <source>
        <dbReference type="ARBA" id="ARBA00022598"/>
    </source>
</evidence>
<sequence>MEETLLLAVSGGPDSMFMLDRYKKRNIVVAFVNYNKRSDSWKDEMIVADFCKKHNIPMHIFSVADDFEYEGNFQDIAREQRYDFFKEIYDQYNCSKLLIAHHKDDWLETAIMQKTSNRHVLYYGIKQRNILNGMNIYRPFVHRYWKDEIEQKLKEKNIKYAIDYTNALDVYTRNKIRNKLKLLTKDEKQKLIEIFRFSNKKFTYINRVVEKEIEFWREQEFSCEEKVLLKIKYPQYVLFYLLHDNFKDIKISWNKLSSIWMFIISQTNRTSKYLLKNNTFLYKKKHKLILN</sequence>
<evidence type="ECO:0000256" key="3">
    <source>
        <dbReference type="ARBA" id="ARBA00022741"/>
    </source>
</evidence>
<dbReference type="InterPro" id="IPR012094">
    <property type="entry name" value="tRNA_Ile_lys_synt"/>
</dbReference>
<dbReference type="PANTHER" id="PTHR43033:SF1">
    <property type="entry name" value="TRNA(ILE)-LYSIDINE SYNTHASE-RELATED"/>
    <property type="match status" value="1"/>
</dbReference>
<keyword evidence="1 6" id="KW-0436">Ligase</keyword>
<comment type="function">
    <text evidence="6">Ligates lysine onto the cytidine present at position 34 of the AUA codon-specific tRNA(Ile) that contains the anticodon CAU, in an ATP-dependent manner. Cytidine is converted to lysidine, thus changing the amino acid specificity of the tRNA from methionine to isoleucine.</text>
</comment>
<evidence type="ECO:0000313" key="8">
    <source>
        <dbReference type="EMBL" id="MBU4692133.1"/>
    </source>
</evidence>
<gene>
    <name evidence="6 8" type="primary">tilS</name>
    <name evidence="8" type="ORF">KQ875_00780</name>
</gene>
<evidence type="ECO:0000313" key="9">
    <source>
        <dbReference type="Proteomes" id="UP000718793"/>
    </source>
</evidence>
<dbReference type="Pfam" id="PF01171">
    <property type="entry name" value="ATP_bind_3"/>
    <property type="match status" value="1"/>
</dbReference>
<evidence type="ECO:0000256" key="4">
    <source>
        <dbReference type="ARBA" id="ARBA00022840"/>
    </source>
</evidence>
<feature type="binding site" evidence="6">
    <location>
        <begin position="10"/>
        <end position="15"/>
    </location>
    <ligand>
        <name>ATP</name>
        <dbReference type="ChEBI" id="CHEBI:30616"/>
    </ligand>
</feature>
<accession>A0ABS6DPC9</accession>
<evidence type="ECO:0000256" key="5">
    <source>
        <dbReference type="ARBA" id="ARBA00048539"/>
    </source>
</evidence>
<name>A0ABS6DPC9_9MOLU</name>
<dbReference type="GO" id="GO:0032267">
    <property type="term" value="F:tRNA(Ile)-lysidine synthase activity"/>
    <property type="evidence" value="ECO:0007669"/>
    <property type="project" value="UniProtKB-EC"/>
</dbReference>
<dbReference type="InterPro" id="IPR012795">
    <property type="entry name" value="tRNA_Ile_lys_synt_N"/>
</dbReference>
<comment type="caution">
    <text evidence="8">The sequence shown here is derived from an EMBL/GenBank/DDBJ whole genome shotgun (WGS) entry which is preliminary data.</text>
</comment>
<protein>
    <recommendedName>
        <fullName evidence="6">tRNA(Ile)-lysidine synthase</fullName>
        <ecNumber evidence="6">6.3.4.19</ecNumber>
    </recommendedName>
    <alternativeName>
        <fullName evidence="6">tRNA(Ile)-2-lysyl-cytidine synthase</fullName>
    </alternativeName>
    <alternativeName>
        <fullName evidence="6">tRNA(Ile)-lysidine synthetase</fullName>
    </alternativeName>
</protein>